<comment type="caution">
    <text evidence="2">The sequence shown here is derived from an EMBL/GenBank/DDBJ whole genome shotgun (WGS) entry which is preliminary data.</text>
</comment>
<name>A0ABN0QMU4_MYCUL</name>
<reference evidence="2 3" key="1">
    <citation type="submission" date="2014-01" db="EMBL/GenBank/DDBJ databases">
        <authorList>
            <person name="Dobos K."/>
            <person name="Lenaerts A."/>
            <person name="Ordway D."/>
            <person name="DeGroote M.A."/>
            <person name="Parker T."/>
            <person name="Sizemore C."/>
            <person name="Tallon L.J."/>
            <person name="Sadzewicz L.K."/>
            <person name="Sengamalay N."/>
            <person name="Fraser C.M."/>
            <person name="Hine E."/>
            <person name="Shefchek K.A."/>
            <person name="Das S.P."/>
            <person name="Tettelin H."/>
        </authorList>
    </citation>
    <scope>NUCLEOTIDE SEQUENCE [LARGE SCALE GENOMIC DNA]</scope>
    <source>
        <strain evidence="2 3">Harvey</strain>
    </source>
</reference>
<accession>A0ABN0QMU4</accession>
<sequence length="46" mass="5154">MESDGVPGGPNRGRSHPLKQTLTSPFMSPLMSPLSHFSIRTPRWMM</sequence>
<dbReference type="EMBL" id="JAOL01000186">
    <property type="protein sequence ID" value="EUA85929.1"/>
    <property type="molecule type" value="Genomic_DNA"/>
</dbReference>
<proteinExistence type="predicted"/>
<evidence type="ECO:0000313" key="2">
    <source>
        <dbReference type="EMBL" id="EUA85929.1"/>
    </source>
</evidence>
<organism evidence="2 3">
    <name type="scientific">Mycobacterium ulcerans str. Harvey</name>
    <dbReference type="NCBI Taxonomy" id="1299332"/>
    <lineage>
        <taxon>Bacteria</taxon>
        <taxon>Bacillati</taxon>
        <taxon>Actinomycetota</taxon>
        <taxon>Actinomycetes</taxon>
        <taxon>Mycobacteriales</taxon>
        <taxon>Mycobacteriaceae</taxon>
        <taxon>Mycobacterium</taxon>
        <taxon>Mycobacterium ulcerans group</taxon>
    </lineage>
</organism>
<dbReference type="Proteomes" id="UP000020681">
    <property type="component" value="Unassembled WGS sequence"/>
</dbReference>
<protein>
    <submittedName>
        <fullName evidence="2">Conserved integral membrane domain protein</fullName>
    </submittedName>
</protein>
<feature type="compositionally biased region" description="Gly residues" evidence="1">
    <location>
        <begin position="1"/>
        <end position="11"/>
    </location>
</feature>
<evidence type="ECO:0000313" key="3">
    <source>
        <dbReference type="Proteomes" id="UP000020681"/>
    </source>
</evidence>
<gene>
    <name evidence="2" type="ORF">I551_7674</name>
</gene>
<evidence type="ECO:0000256" key="1">
    <source>
        <dbReference type="SAM" id="MobiDB-lite"/>
    </source>
</evidence>
<feature type="region of interest" description="Disordered" evidence="1">
    <location>
        <begin position="1"/>
        <end position="27"/>
    </location>
</feature>
<keyword evidence="3" id="KW-1185">Reference proteome</keyword>